<organism evidence="1 2">
    <name type="scientific">Dreissena polymorpha</name>
    <name type="common">Zebra mussel</name>
    <name type="synonym">Mytilus polymorpha</name>
    <dbReference type="NCBI Taxonomy" id="45954"/>
    <lineage>
        <taxon>Eukaryota</taxon>
        <taxon>Metazoa</taxon>
        <taxon>Spiralia</taxon>
        <taxon>Lophotrochozoa</taxon>
        <taxon>Mollusca</taxon>
        <taxon>Bivalvia</taxon>
        <taxon>Autobranchia</taxon>
        <taxon>Heteroconchia</taxon>
        <taxon>Euheterodonta</taxon>
        <taxon>Imparidentia</taxon>
        <taxon>Neoheterodontei</taxon>
        <taxon>Myida</taxon>
        <taxon>Dreissenoidea</taxon>
        <taxon>Dreissenidae</taxon>
        <taxon>Dreissena</taxon>
    </lineage>
</organism>
<dbReference type="Proteomes" id="UP000828390">
    <property type="component" value="Unassembled WGS sequence"/>
</dbReference>
<sequence>MAELSGRKNTPATTDAMAVTYRPHIMKELCEIRVGENDASLNIRTTYLPSAGTHTCHRPGHIPAIGRDKYLPSAGIA</sequence>
<evidence type="ECO:0000313" key="1">
    <source>
        <dbReference type="EMBL" id="KAH3892181.1"/>
    </source>
</evidence>
<reference evidence="1" key="1">
    <citation type="journal article" date="2019" name="bioRxiv">
        <title>The Genome of the Zebra Mussel, Dreissena polymorpha: A Resource for Invasive Species Research.</title>
        <authorList>
            <person name="McCartney M.A."/>
            <person name="Auch B."/>
            <person name="Kono T."/>
            <person name="Mallez S."/>
            <person name="Zhang Y."/>
            <person name="Obille A."/>
            <person name="Becker A."/>
            <person name="Abrahante J.E."/>
            <person name="Garbe J."/>
            <person name="Badalamenti J.P."/>
            <person name="Herman A."/>
            <person name="Mangelson H."/>
            <person name="Liachko I."/>
            <person name="Sullivan S."/>
            <person name="Sone E.D."/>
            <person name="Koren S."/>
            <person name="Silverstein K.A.T."/>
            <person name="Beckman K.B."/>
            <person name="Gohl D.M."/>
        </authorList>
    </citation>
    <scope>NUCLEOTIDE SEQUENCE</scope>
    <source>
        <strain evidence="1">Duluth1</strain>
        <tissue evidence="1">Whole animal</tissue>
    </source>
</reference>
<reference evidence="1" key="2">
    <citation type="submission" date="2020-11" db="EMBL/GenBank/DDBJ databases">
        <authorList>
            <person name="McCartney M.A."/>
            <person name="Auch B."/>
            <person name="Kono T."/>
            <person name="Mallez S."/>
            <person name="Becker A."/>
            <person name="Gohl D.M."/>
            <person name="Silverstein K.A.T."/>
            <person name="Koren S."/>
            <person name="Bechman K.B."/>
            <person name="Herman A."/>
            <person name="Abrahante J.E."/>
            <person name="Garbe J."/>
        </authorList>
    </citation>
    <scope>NUCLEOTIDE SEQUENCE</scope>
    <source>
        <strain evidence="1">Duluth1</strain>
        <tissue evidence="1">Whole animal</tissue>
    </source>
</reference>
<protein>
    <submittedName>
        <fullName evidence="1">Uncharacterized protein</fullName>
    </submittedName>
</protein>
<proteinExistence type="predicted"/>
<accession>A0A9D4ND78</accession>
<evidence type="ECO:0000313" key="2">
    <source>
        <dbReference type="Proteomes" id="UP000828390"/>
    </source>
</evidence>
<dbReference type="EMBL" id="JAIWYP010000001">
    <property type="protein sequence ID" value="KAH3892181.1"/>
    <property type="molecule type" value="Genomic_DNA"/>
</dbReference>
<name>A0A9D4ND78_DREPO</name>
<comment type="caution">
    <text evidence="1">The sequence shown here is derived from an EMBL/GenBank/DDBJ whole genome shotgun (WGS) entry which is preliminary data.</text>
</comment>
<gene>
    <name evidence="1" type="ORF">DPMN_016293</name>
</gene>
<dbReference type="AlphaFoldDB" id="A0A9D4ND78"/>
<keyword evidence="2" id="KW-1185">Reference proteome</keyword>